<feature type="transmembrane region" description="Helical" evidence="8">
    <location>
        <begin position="204"/>
        <end position="222"/>
    </location>
</feature>
<keyword evidence="5 8" id="KW-0812">Transmembrane</keyword>
<dbReference type="STRING" id="1797785.A3B45_00180"/>
<dbReference type="GO" id="GO:0005886">
    <property type="term" value="C:plasma membrane"/>
    <property type="evidence" value="ECO:0007669"/>
    <property type="project" value="UniProtKB-SubCell"/>
</dbReference>
<comment type="caution">
    <text evidence="9">The sequence shown here is derived from an EMBL/GenBank/DDBJ whole genome shotgun (WGS) entry which is preliminary data.</text>
</comment>
<dbReference type="GO" id="GO:0016763">
    <property type="term" value="F:pentosyltransferase activity"/>
    <property type="evidence" value="ECO:0007669"/>
    <property type="project" value="TreeGrafter"/>
</dbReference>
<evidence type="ECO:0000256" key="2">
    <source>
        <dbReference type="ARBA" id="ARBA00022475"/>
    </source>
</evidence>
<dbReference type="InterPro" id="IPR050297">
    <property type="entry name" value="LipidA_mod_glycosyltrf_83"/>
</dbReference>
<keyword evidence="6 8" id="KW-1133">Transmembrane helix</keyword>
<keyword evidence="7 8" id="KW-0472">Membrane</keyword>
<evidence type="ECO:0000256" key="4">
    <source>
        <dbReference type="ARBA" id="ARBA00022679"/>
    </source>
</evidence>
<evidence type="ECO:0000256" key="7">
    <source>
        <dbReference type="ARBA" id="ARBA00023136"/>
    </source>
</evidence>
<evidence type="ECO:0000256" key="8">
    <source>
        <dbReference type="SAM" id="Phobius"/>
    </source>
</evidence>
<dbReference type="PANTHER" id="PTHR33908:SF11">
    <property type="entry name" value="MEMBRANE PROTEIN"/>
    <property type="match status" value="1"/>
</dbReference>
<feature type="transmembrane region" description="Helical" evidence="8">
    <location>
        <begin position="339"/>
        <end position="359"/>
    </location>
</feature>
<feature type="transmembrane region" description="Helical" evidence="8">
    <location>
        <begin position="366"/>
        <end position="383"/>
    </location>
</feature>
<gene>
    <name evidence="9" type="ORF">A3B45_00180</name>
</gene>
<evidence type="ECO:0000313" key="9">
    <source>
        <dbReference type="EMBL" id="OGE42611.1"/>
    </source>
</evidence>
<sequence length="493" mass="56988">MTFLKKYRVLLIVLILISLSLFLRFYRLSEVYIFGFDEEYQATYAWSIVKDPHPIWIGVSASFLDFYMGPYFTYFTALWLWISSGDPLLTAYVAALVGVITCLAVFFVGWKFFNLIVGIIASLLYAGLPLFVFYDQKYWNPMFVQLIVLVMFTSLMMIKKSPWWWLLYTAAVGAIFETDLTPLPLIIVGIWLFIKGRYFLNKKLVLSCILVFLLFYWPLLVFDYNHNWSNLIVLGRYSQQAEQAGAKFDPVGKMNSIVDTMGRFWYLAPGRPNASELGIFCNRERTYPAFWLSGLSIILLVYFSVKSFRNKKSSYNLLGYFLLVSLGFYIIYSGGSFEYYLHGFITLFTFVPAILISEVSYKLKPLLILLIFFILLIGLNTILSSSDKYSLGQKRKLIEAVMDVSGNNSFSINKIGDCFIYEGWRYLFKAYGNTPSKSFTDQNFAWLYPDEVISNNVDYNVVLTEDKFSKDEALVDYLEIKRGGFAAYIKKVK</sequence>
<feature type="transmembrane region" description="Helical" evidence="8">
    <location>
        <begin position="55"/>
        <end position="82"/>
    </location>
</feature>
<protein>
    <submittedName>
        <fullName evidence="9">Uncharacterized protein</fullName>
    </submittedName>
</protein>
<evidence type="ECO:0000256" key="1">
    <source>
        <dbReference type="ARBA" id="ARBA00004651"/>
    </source>
</evidence>
<dbReference type="PANTHER" id="PTHR33908">
    <property type="entry name" value="MANNOSYLTRANSFERASE YKCB-RELATED"/>
    <property type="match status" value="1"/>
</dbReference>
<accession>A0A1F5KPS7</accession>
<feature type="transmembrane region" description="Helical" evidence="8">
    <location>
        <begin position="141"/>
        <end position="158"/>
    </location>
</feature>
<dbReference type="GO" id="GO:0009103">
    <property type="term" value="P:lipopolysaccharide biosynthetic process"/>
    <property type="evidence" value="ECO:0007669"/>
    <property type="project" value="UniProtKB-ARBA"/>
</dbReference>
<name>A0A1F5KPS7_9BACT</name>
<keyword evidence="2" id="KW-1003">Cell membrane</keyword>
<comment type="subcellular location">
    <subcellularLocation>
        <location evidence="1">Cell membrane</location>
        <topology evidence="1">Multi-pass membrane protein</topology>
    </subcellularLocation>
</comment>
<reference evidence="9 10" key="1">
    <citation type="journal article" date="2016" name="Nat. Commun.">
        <title>Thousands of microbial genomes shed light on interconnected biogeochemical processes in an aquifer system.</title>
        <authorList>
            <person name="Anantharaman K."/>
            <person name="Brown C.T."/>
            <person name="Hug L.A."/>
            <person name="Sharon I."/>
            <person name="Castelle C.J."/>
            <person name="Probst A.J."/>
            <person name="Thomas B.C."/>
            <person name="Singh A."/>
            <person name="Wilkins M.J."/>
            <person name="Karaoz U."/>
            <person name="Brodie E.L."/>
            <person name="Williams K.H."/>
            <person name="Hubbard S.S."/>
            <person name="Banfield J.F."/>
        </authorList>
    </citation>
    <scope>NUCLEOTIDE SEQUENCE [LARGE SCALE GENOMIC DNA]</scope>
</reference>
<feature type="transmembrane region" description="Helical" evidence="8">
    <location>
        <begin position="317"/>
        <end position="333"/>
    </location>
</feature>
<feature type="transmembrane region" description="Helical" evidence="8">
    <location>
        <begin position="287"/>
        <end position="305"/>
    </location>
</feature>
<feature type="transmembrane region" description="Helical" evidence="8">
    <location>
        <begin position="164"/>
        <end position="192"/>
    </location>
</feature>
<keyword evidence="4" id="KW-0808">Transferase</keyword>
<dbReference type="Proteomes" id="UP000178565">
    <property type="component" value="Unassembled WGS sequence"/>
</dbReference>
<evidence type="ECO:0000313" key="10">
    <source>
        <dbReference type="Proteomes" id="UP000178565"/>
    </source>
</evidence>
<feature type="transmembrane region" description="Helical" evidence="8">
    <location>
        <begin position="115"/>
        <end position="134"/>
    </location>
</feature>
<organism evidence="9 10">
    <name type="scientific">Candidatus Daviesbacteria bacterium RIFCSPLOWO2_01_FULL_39_12</name>
    <dbReference type="NCBI Taxonomy" id="1797785"/>
    <lineage>
        <taxon>Bacteria</taxon>
        <taxon>Candidatus Daviesiibacteriota</taxon>
    </lineage>
</organism>
<feature type="transmembrane region" description="Helical" evidence="8">
    <location>
        <begin position="7"/>
        <end position="26"/>
    </location>
</feature>
<keyword evidence="3" id="KW-0328">Glycosyltransferase</keyword>
<proteinExistence type="predicted"/>
<dbReference type="AlphaFoldDB" id="A0A1F5KPS7"/>
<evidence type="ECO:0000256" key="6">
    <source>
        <dbReference type="ARBA" id="ARBA00022989"/>
    </source>
</evidence>
<evidence type="ECO:0000256" key="5">
    <source>
        <dbReference type="ARBA" id="ARBA00022692"/>
    </source>
</evidence>
<dbReference type="EMBL" id="MFDM01000023">
    <property type="protein sequence ID" value="OGE42611.1"/>
    <property type="molecule type" value="Genomic_DNA"/>
</dbReference>
<feature type="transmembrane region" description="Helical" evidence="8">
    <location>
        <begin position="89"/>
        <end position="109"/>
    </location>
</feature>
<evidence type="ECO:0000256" key="3">
    <source>
        <dbReference type="ARBA" id="ARBA00022676"/>
    </source>
</evidence>